<proteinExistence type="predicted"/>
<gene>
    <name evidence="3" type="ORF">Daesc_010150</name>
</gene>
<evidence type="ECO:0008006" key="5">
    <source>
        <dbReference type="Google" id="ProtNLM"/>
    </source>
</evidence>
<dbReference type="GO" id="GO:0000324">
    <property type="term" value="C:fungal-type vacuole"/>
    <property type="evidence" value="ECO:0007669"/>
    <property type="project" value="TreeGrafter"/>
</dbReference>
<organism evidence="3 4">
    <name type="scientific">Daldinia eschscholtzii</name>
    <dbReference type="NCBI Taxonomy" id="292717"/>
    <lineage>
        <taxon>Eukaryota</taxon>
        <taxon>Fungi</taxon>
        <taxon>Dikarya</taxon>
        <taxon>Ascomycota</taxon>
        <taxon>Pezizomycotina</taxon>
        <taxon>Sordariomycetes</taxon>
        <taxon>Xylariomycetidae</taxon>
        <taxon>Xylariales</taxon>
        <taxon>Hypoxylaceae</taxon>
        <taxon>Daldinia</taxon>
    </lineage>
</organism>
<feature type="transmembrane region" description="Helical" evidence="2">
    <location>
        <begin position="308"/>
        <end position="332"/>
    </location>
</feature>
<feature type="transmembrane region" description="Helical" evidence="2">
    <location>
        <begin position="264"/>
        <end position="288"/>
    </location>
</feature>
<keyword evidence="4" id="KW-1185">Reference proteome</keyword>
<dbReference type="PANTHER" id="PTHR36819:SF1">
    <property type="entry name" value="REGULATOR OF PHOSPHOLIPASE D SRF1"/>
    <property type="match status" value="1"/>
</dbReference>
<comment type="caution">
    <text evidence="3">The sequence shown here is derived from an EMBL/GenBank/DDBJ whole genome shotgun (WGS) entry which is preliminary data.</text>
</comment>
<feature type="compositionally biased region" description="Basic and acidic residues" evidence="1">
    <location>
        <begin position="21"/>
        <end position="31"/>
    </location>
</feature>
<keyword evidence="2" id="KW-0812">Transmembrane</keyword>
<dbReference type="EMBL" id="JBANMG010000010">
    <property type="protein sequence ID" value="KAK6948384.1"/>
    <property type="molecule type" value="Genomic_DNA"/>
</dbReference>
<feature type="region of interest" description="Disordered" evidence="1">
    <location>
        <begin position="21"/>
        <end position="51"/>
    </location>
</feature>
<sequence>MTRNPLRTTVPAWVELYDEHAHGPRKDKHIDPPPPSVRPEQNKGSHQLKRRVSKDGYVDWVDERHDHVSKLPVFLRKRADKPGRRWDHLRTAEPVIMGLGYRAPNEDPYERWRDFIHSSSYGRNPDDEYEVVPYEVLEQLMPGLDQPVRSPFHPLDPKTKRISRKDTWGMKISNFVLRHPIAPLIFRLIVLITTIAALAVATNIFRREKSPETPDDNNPETSQALVAIVIDALAIPYTLYMTWDEYTGKPLGLRAPAQKVSLTLLDLVFIVLKSASTALAFEALVYHSGDGLSTDPEWAAMERVSLHLARGLAALTLVGLIAWILNFTINVFRLAEKLGGMDNINEKQVR</sequence>
<protein>
    <recommendedName>
        <fullName evidence="5">Regulator of phospholipase D SRF1</fullName>
    </recommendedName>
</protein>
<dbReference type="PANTHER" id="PTHR36819">
    <property type="entry name" value="REGULATOR OF PHOSPHOLIPASE D SRF1"/>
    <property type="match status" value="1"/>
</dbReference>
<dbReference type="Proteomes" id="UP001369815">
    <property type="component" value="Unassembled WGS sequence"/>
</dbReference>
<evidence type="ECO:0000313" key="3">
    <source>
        <dbReference type="EMBL" id="KAK6948384.1"/>
    </source>
</evidence>
<accession>A0AAX6M7G4</accession>
<dbReference type="InterPro" id="IPR037737">
    <property type="entry name" value="Srf1"/>
</dbReference>
<feature type="transmembrane region" description="Helical" evidence="2">
    <location>
        <begin position="225"/>
        <end position="243"/>
    </location>
</feature>
<keyword evidence="2" id="KW-0472">Membrane</keyword>
<feature type="transmembrane region" description="Helical" evidence="2">
    <location>
        <begin position="184"/>
        <end position="205"/>
    </location>
</feature>
<evidence type="ECO:0000256" key="1">
    <source>
        <dbReference type="SAM" id="MobiDB-lite"/>
    </source>
</evidence>
<evidence type="ECO:0000313" key="4">
    <source>
        <dbReference type="Proteomes" id="UP001369815"/>
    </source>
</evidence>
<dbReference type="GO" id="GO:0071944">
    <property type="term" value="C:cell periphery"/>
    <property type="evidence" value="ECO:0007669"/>
    <property type="project" value="TreeGrafter"/>
</dbReference>
<dbReference type="AlphaFoldDB" id="A0AAX6M7G4"/>
<name>A0AAX6M7G4_9PEZI</name>
<keyword evidence="2" id="KW-1133">Transmembrane helix</keyword>
<reference evidence="3 4" key="1">
    <citation type="journal article" date="2024" name="Front Chem Biol">
        <title>Unveiling the potential of Daldinia eschscholtzii MFLUCC 19-0629 through bioactivity and bioinformatics studies for enhanced sustainable agriculture production.</title>
        <authorList>
            <person name="Brooks S."/>
            <person name="Weaver J.A."/>
            <person name="Klomchit A."/>
            <person name="Alharthi S.A."/>
            <person name="Onlamun T."/>
            <person name="Nurani R."/>
            <person name="Vong T.K."/>
            <person name="Alberti F."/>
            <person name="Greco C."/>
        </authorList>
    </citation>
    <scope>NUCLEOTIDE SEQUENCE [LARGE SCALE GENOMIC DNA]</scope>
    <source>
        <strain evidence="3">MFLUCC 19-0629</strain>
    </source>
</reference>
<evidence type="ECO:0000256" key="2">
    <source>
        <dbReference type="SAM" id="Phobius"/>
    </source>
</evidence>